<feature type="non-terminal residue" evidence="8">
    <location>
        <position position="381"/>
    </location>
</feature>
<dbReference type="Proteomes" id="UP000800200">
    <property type="component" value="Unassembled WGS sequence"/>
</dbReference>
<dbReference type="PROSITE" id="PS00108">
    <property type="entry name" value="PROTEIN_KINASE_ST"/>
    <property type="match status" value="1"/>
</dbReference>
<dbReference type="GO" id="GO:0005634">
    <property type="term" value="C:nucleus"/>
    <property type="evidence" value="ECO:0007669"/>
    <property type="project" value="TreeGrafter"/>
</dbReference>
<dbReference type="SMART" id="SM00220">
    <property type="entry name" value="S_TKc"/>
    <property type="match status" value="1"/>
</dbReference>
<dbReference type="GO" id="GO:0044732">
    <property type="term" value="C:mitotic spindle pole body"/>
    <property type="evidence" value="ECO:0007669"/>
    <property type="project" value="TreeGrafter"/>
</dbReference>
<dbReference type="InterPro" id="IPR000719">
    <property type="entry name" value="Prot_kinase_dom"/>
</dbReference>
<protein>
    <recommendedName>
        <fullName evidence="1">non-specific serine/threonine protein kinase</fullName>
        <ecNumber evidence="1">2.7.11.1</ecNumber>
    </recommendedName>
</protein>
<feature type="coiled-coil region" evidence="6">
    <location>
        <begin position="321"/>
        <end position="348"/>
    </location>
</feature>
<evidence type="ECO:0000256" key="3">
    <source>
        <dbReference type="ARBA" id="ARBA00022741"/>
    </source>
</evidence>
<dbReference type="Gene3D" id="3.30.200.20">
    <property type="entry name" value="Phosphorylase Kinase, domain 1"/>
    <property type="match status" value="1"/>
</dbReference>
<dbReference type="GO" id="GO:0005524">
    <property type="term" value="F:ATP binding"/>
    <property type="evidence" value="ECO:0007669"/>
    <property type="project" value="UniProtKB-KW"/>
</dbReference>
<evidence type="ECO:0000313" key="9">
    <source>
        <dbReference type="Proteomes" id="UP000800200"/>
    </source>
</evidence>
<dbReference type="Pfam" id="PF00069">
    <property type="entry name" value="Pkinase"/>
    <property type="match status" value="2"/>
</dbReference>
<dbReference type="OrthoDB" id="10250725at2759"/>
<dbReference type="GO" id="GO:0005737">
    <property type="term" value="C:cytoplasm"/>
    <property type="evidence" value="ECO:0007669"/>
    <property type="project" value="TreeGrafter"/>
</dbReference>
<evidence type="ECO:0000256" key="5">
    <source>
        <dbReference type="ARBA" id="ARBA00022840"/>
    </source>
</evidence>
<name>A0A6A6DKW3_9PEZI</name>
<dbReference type="EMBL" id="ML994663">
    <property type="protein sequence ID" value="KAF2179755.1"/>
    <property type="molecule type" value="Genomic_DNA"/>
</dbReference>
<accession>A0A6A6DKW3</accession>
<dbReference type="Gene3D" id="1.10.510.10">
    <property type="entry name" value="Transferase(Phosphotransferase) domain 1"/>
    <property type="match status" value="1"/>
</dbReference>
<feature type="domain" description="Protein kinase" evidence="7">
    <location>
        <begin position="1"/>
        <end position="246"/>
    </location>
</feature>
<keyword evidence="3" id="KW-0547">Nucleotide-binding</keyword>
<sequence>MRKMLEMLDTEINILKQLRHPNIIAYSEHYYIKDLQTLHLYMEYCENGDLKQVIDDLEDENQLAEEKFVWRVFSQIVSALYRCHYGEDPPPPGRNALGLDVNAKLRGSSGKPMILHRDLKPENIFLGANYSVKLGDFGLSKILRPHELTSSYVGTSLYMSPEIRGGRQYTLHSDIWALGCTIYEMCVKEPPFYPDDHDLTKKINAGKYQQIPDCYSSLLADVIACCLQVSPRNRPDTAQLMNLVNLVHQEQEVERLSQELKERNDLVARVMKEANTEKDSAARAMNKAQEIVNERCKTKYKEIDSELRSQWETRARRVIDSEVEKRVEERVEKELNELRKQFENTVKKRVEEALEKYPRRLISTKPVVAKESAQATMLSPP</sequence>
<dbReference type="GO" id="GO:0004674">
    <property type="term" value="F:protein serine/threonine kinase activity"/>
    <property type="evidence" value="ECO:0007669"/>
    <property type="project" value="UniProtKB-EC"/>
</dbReference>
<evidence type="ECO:0000256" key="6">
    <source>
        <dbReference type="SAM" id="Coils"/>
    </source>
</evidence>
<evidence type="ECO:0000256" key="1">
    <source>
        <dbReference type="ARBA" id="ARBA00012513"/>
    </source>
</evidence>
<keyword evidence="4 8" id="KW-0418">Kinase</keyword>
<dbReference type="PROSITE" id="PS50011">
    <property type="entry name" value="PROTEIN_KINASE_DOM"/>
    <property type="match status" value="1"/>
</dbReference>
<dbReference type="InterPro" id="IPR011009">
    <property type="entry name" value="Kinase-like_dom_sf"/>
</dbReference>
<evidence type="ECO:0000259" key="7">
    <source>
        <dbReference type="PROSITE" id="PS50011"/>
    </source>
</evidence>
<keyword evidence="9" id="KW-1185">Reference proteome</keyword>
<keyword evidence="5" id="KW-0067">ATP-binding</keyword>
<keyword evidence="2" id="KW-0808">Transferase</keyword>
<dbReference type="SUPFAM" id="SSF56112">
    <property type="entry name" value="Protein kinase-like (PK-like)"/>
    <property type="match status" value="1"/>
</dbReference>
<organism evidence="8 9">
    <name type="scientific">Zopfia rhizophila CBS 207.26</name>
    <dbReference type="NCBI Taxonomy" id="1314779"/>
    <lineage>
        <taxon>Eukaryota</taxon>
        <taxon>Fungi</taxon>
        <taxon>Dikarya</taxon>
        <taxon>Ascomycota</taxon>
        <taxon>Pezizomycotina</taxon>
        <taxon>Dothideomycetes</taxon>
        <taxon>Dothideomycetes incertae sedis</taxon>
        <taxon>Zopfiaceae</taxon>
        <taxon>Zopfia</taxon>
    </lineage>
</organism>
<dbReference type="GO" id="GO:0007059">
    <property type="term" value="P:chromosome segregation"/>
    <property type="evidence" value="ECO:0007669"/>
    <property type="project" value="TreeGrafter"/>
</dbReference>
<keyword evidence="6" id="KW-0175">Coiled coil</keyword>
<dbReference type="PANTHER" id="PTHR43671">
    <property type="entry name" value="SERINE/THREONINE-PROTEIN KINASE NEK"/>
    <property type="match status" value="1"/>
</dbReference>
<evidence type="ECO:0000256" key="2">
    <source>
        <dbReference type="ARBA" id="ARBA00022679"/>
    </source>
</evidence>
<dbReference type="AlphaFoldDB" id="A0A6A6DKW3"/>
<dbReference type="InterPro" id="IPR050660">
    <property type="entry name" value="NEK_Ser/Thr_kinase"/>
</dbReference>
<dbReference type="EC" id="2.7.11.1" evidence="1"/>
<dbReference type="InterPro" id="IPR008271">
    <property type="entry name" value="Ser/Thr_kinase_AS"/>
</dbReference>
<evidence type="ECO:0000313" key="8">
    <source>
        <dbReference type="EMBL" id="KAF2179755.1"/>
    </source>
</evidence>
<feature type="coiled-coil region" evidence="6">
    <location>
        <begin position="243"/>
        <end position="291"/>
    </location>
</feature>
<proteinExistence type="predicted"/>
<reference evidence="8" key="1">
    <citation type="journal article" date="2020" name="Stud. Mycol.">
        <title>101 Dothideomycetes genomes: a test case for predicting lifestyles and emergence of pathogens.</title>
        <authorList>
            <person name="Haridas S."/>
            <person name="Albert R."/>
            <person name="Binder M."/>
            <person name="Bloem J."/>
            <person name="Labutti K."/>
            <person name="Salamov A."/>
            <person name="Andreopoulos B."/>
            <person name="Baker S."/>
            <person name="Barry K."/>
            <person name="Bills G."/>
            <person name="Bluhm B."/>
            <person name="Cannon C."/>
            <person name="Castanera R."/>
            <person name="Culley D."/>
            <person name="Daum C."/>
            <person name="Ezra D."/>
            <person name="Gonzalez J."/>
            <person name="Henrissat B."/>
            <person name="Kuo A."/>
            <person name="Liang C."/>
            <person name="Lipzen A."/>
            <person name="Lutzoni F."/>
            <person name="Magnuson J."/>
            <person name="Mondo S."/>
            <person name="Nolan M."/>
            <person name="Ohm R."/>
            <person name="Pangilinan J."/>
            <person name="Park H.-J."/>
            <person name="Ramirez L."/>
            <person name="Alfaro M."/>
            <person name="Sun H."/>
            <person name="Tritt A."/>
            <person name="Yoshinaga Y."/>
            <person name="Zwiers L.-H."/>
            <person name="Turgeon B."/>
            <person name="Goodwin S."/>
            <person name="Spatafora J."/>
            <person name="Crous P."/>
            <person name="Grigoriev I."/>
        </authorList>
    </citation>
    <scope>NUCLEOTIDE SEQUENCE</scope>
    <source>
        <strain evidence="8">CBS 207.26</strain>
    </source>
</reference>
<gene>
    <name evidence="8" type="ORF">K469DRAFT_594963</name>
</gene>
<dbReference type="PANTHER" id="PTHR43671:SF13">
    <property type="entry name" value="SERINE_THREONINE-PROTEIN KINASE NEK2"/>
    <property type="match status" value="1"/>
</dbReference>
<evidence type="ECO:0000256" key="4">
    <source>
        <dbReference type="ARBA" id="ARBA00022777"/>
    </source>
</evidence>